<dbReference type="EMBL" id="JBBMFT010000002">
    <property type="protein sequence ID" value="MEQ2455834.1"/>
    <property type="molecule type" value="Genomic_DNA"/>
</dbReference>
<proteinExistence type="predicted"/>
<dbReference type="RefSeq" id="WP_349139434.1">
    <property type="nucleotide sequence ID" value="NZ_JBBMFT010000002.1"/>
</dbReference>
<sequence length="86" mass="9481">MQIKKQLVLREIAGDYALIPIGDTIIENNGLFSLTETAARIWELLPQAAGPEELVDTLLEEYEVDRPTLEADVTAFLAQLGELGIL</sequence>
<protein>
    <submittedName>
        <fullName evidence="1">PqqD family protein</fullName>
    </submittedName>
</protein>
<dbReference type="Proteomes" id="UP001440599">
    <property type="component" value="Unassembled WGS sequence"/>
</dbReference>
<evidence type="ECO:0000313" key="2">
    <source>
        <dbReference type="Proteomes" id="UP001440599"/>
    </source>
</evidence>
<dbReference type="InterPro" id="IPR008792">
    <property type="entry name" value="PQQD"/>
</dbReference>
<name>A0ABV1EMK5_9FIRM</name>
<accession>A0ABV1EMK5</accession>
<keyword evidence="2" id="KW-1185">Reference proteome</keyword>
<organism evidence="1 2">
    <name type="scientific">Flavonifractor hominis</name>
    <dbReference type="NCBI Taxonomy" id="3133178"/>
    <lineage>
        <taxon>Bacteria</taxon>
        <taxon>Bacillati</taxon>
        <taxon>Bacillota</taxon>
        <taxon>Clostridia</taxon>
        <taxon>Eubacteriales</taxon>
        <taxon>Oscillospiraceae</taxon>
        <taxon>Flavonifractor</taxon>
    </lineage>
</organism>
<dbReference type="InterPro" id="IPR041881">
    <property type="entry name" value="PqqD_sf"/>
</dbReference>
<evidence type="ECO:0000313" key="1">
    <source>
        <dbReference type="EMBL" id="MEQ2455834.1"/>
    </source>
</evidence>
<gene>
    <name evidence="1" type="ORF">WMO45_04810</name>
</gene>
<dbReference type="Pfam" id="PF05402">
    <property type="entry name" value="PqqD"/>
    <property type="match status" value="1"/>
</dbReference>
<comment type="caution">
    <text evidence="1">The sequence shown here is derived from an EMBL/GenBank/DDBJ whole genome shotgun (WGS) entry which is preliminary data.</text>
</comment>
<dbReference type="Gene3D" id="1.10.10.1150">
    <property type="entry name" value="Coenzyme PQQ synthesis protein D (PqqD)"/>
    <property type="match status" value="1"/>
</dbReference>
<reference evidence="1 2" key="1">
    <citation type="submission" date="2024-03" db="EMBL/GenBank/DDBJ databases">
        <title>Human intestinal bacterial collection.</title>
        <authorList>
            <person name="Pauvert C."/>
            <person name="Hitch T.C.A."/>
            <person name="Clavel T."/>
        </authorList>
    </citation>
    <scope>NUCLEOTIDE SEQUENCE [LARGE SCALE GENOMIC DNA]</scope>
    <source>
        <strain evidence="1 2">CLA-AP-H34</strain>
    </source>
</reference>